<dbReference type="Gene3D" id="2.60.120.10">
    <property type="entry name" value="Jelly Rolls"/>
    <property type="match status" value="1"/>
</dbReference>
<keyword evidence="6" id="KW-1185">Reference proteome</keyword>
<dbReference type="PANTHER" id="PTHR46796:SF2">
    <property type="entry name" value="TRANSCRIPTIONAL REGULATORY PROTEIN"/>
    <property type="match status" value="1"/>
</dbReference>
<dbReference type="PROSITE" id="PS01124">
    <property type="entry name" value="HTH_ARAC_FAMILY_2"/>
    <property type="match status" value="1"/>
</dbReference>
<dbReference type="InterPro" id="IPR003313">
    <property type="entry name" value="AraC-bd"/>
</dbReference>
<protein>
    <submittedName>
        <fullName evidence="5">AraC-type DNA-binding protein</fullName>
    </submittedName>
</protein>
<name>A0A1T4WLE8_9BACT</name>
<evidence type="ECO:0000256" key="1">
    <source>
        <dbReference type="ARBA" id="ARBA00023015"/>
    </source>
</evidence>
<dbReference type="SUPFAM" id="SSF51215">
    <property type="entry name" value="Regulatory protein AraC"/>
    <property type="match status" value="1"/>
</dbReference>
<keyword evidence="1" id="KW-0805">Transcription regulation</keyword>
<dbReference type="AlphaFoldDB" id="A0A1T4WLE8"/>
<keyword evidence="3" id="KW-0804">Transcription</keyword>
<dbReference type="GO" id="GO:0043565">
    <property type="term" value="F:sequence-specific DNA binding"/>
    <property type="evidence" value="ECO:0007669"/>
    <property type="project" value="InterPro"/>
</dbReference>
<keyword evidence="2 5" id="KW-0238">DNA-binding</keyword>
<dbReference type="InterPro" id="IPR037923">
    <property type="entry name" value="HTH-like"/>
</dbReference>
<reference evidence="5 6" key="1">
    <citation type="submission" date="2017-02" db="EMBL/GenBank/DDBJ databases">
        <authorList>
            <person name="Peterson S.W."/>
        </authorList>
    </citation>
    <scope>NUCLEOTIDE SEQUENCE [LARGE SCALE GENOMIC DNA]</scope>
    <source>
        <strain evidence="5 6">DSM 18034</strain>
    </source>
</reference>
<dbReference type="Pfam" id="PF12833">
    <property type="entry name" value="HTH_18"/>
    <property type="match status" value="1"/>
</dbReference>
<dbReference type="Proteomes" id="UP000189733">
    <property type="component" value="Unassembled WGS sequence"/>
</dbReference>
<dbReference type="GO" id="GO:0003700">
    <property type="term" value="F:DNA-binding transcription factor activity"/>
    <property type="evidence" value="ECO:0007669"/>
    <property type="project" value="InterPro"/>
</dbReference>
<gene>
    <name evidence="5" type="ORF">SAMN02745702_02378</name>
</gene>
<proteinExistence type="predicted"/>
<evidence type="ECO:0000313" key="5">
    <source>
        <dbReference type="EMBL" id="SKA77725.1"/>
    </source>
</evidence>
<dbReference type="EMBL" id="FUYA01000008">
    <property type="protein sequence ID" value="SKA77725.1"/>
    <property type="molecule type" value="Genomic_DNA"/>
</dbReference>
<organism evidence="5 6">
    <name type="scientific">Desulfobaculum bizertense DSM 18034</name>
    <dbReference type="NCBI Taxonomy" id="1121442"/>
    <lineage>
        <taxon>Bacteria</taxon>
        <taxon>Pseudomonadati</taxon>
        <taxon>Thermodesulfobacteriota</taxon>
        <taxon>Desulfovibrionia</taxon>
        <taxon>Desulfovibrionales</taxon>
        <taxon>Desulfovibrionaceae</taxon>
        <taxon>Desulfobaculum</taxon>
    </lineage>
</organism>
<dbReference type="STRING" id="1121442.SAMN02745702_02378"/>
<accession>A0A1T4WLE8</accession>
<dbReference type="InterPro" id="IPR014710">
    <property type="entry name" value="RmlC-like_jellyroll"/>
</dbReference>
<evidence type="ECO:0000256" key="2">
    <source>
        <dbReference type="ARBA" id="ARBA00023125"/>
    </source>
</evidence>
<evidence type="ECO:0000313" key="6">
    <source>
        <dbReference type="Proteomes" id="UP000189733"/>
    </source>
</evidence>
<dbReference type="InterPro" id="IPR018060">
    <property type="entry name" value="HTH_AraC"/>
</dbReference>
<evidence type="ECO:0000259" key="4">
    <source>
        <dbReference type="PROSITE" id="PS01124"/>
    </source>
</evidence>
<dbReference type="InterPro" id="IPR050204">
    <property type="entry name" value="AraC_XylS_family_regulators"/>
</dbReference>
<feature type="domain" description="HTH araC/xylS-type" evidence="4">
    <location>
        <begin position="177"/>
        <end position="274"/>
    </location>
</feature>
<sequence>MAAAQSNSFRFMQSTSDVHMTVLRAVMSDFSYVKHAHDELALGVTLHGIQEFSCNGQLFRSASGDIICFNPGEVHNGNPGDCDPLKYVMLYLEPEDIRNFMGSVATHHVSDVWVPETHFHDAFLRFLILEASQLAPNAERFPLEYEHAVFKIAERLAWRQGLVRPELWLRRKDSLFVKVMDYVHEMLGEDISVEELSSLVHMSKFHFIRLFRTQFGLTPHQFILNQRVNRAREALTKGGRPSDVAQDFGFFDGSHLNRHFKRIYGITPKQYQIQLLK</sequence>
<dbReference type="Gene3D" id="1.10.10.60">
    <property type="entry name" value="Homeodomain-like"/>
    <property type="match status" value="2"/>
</dbReference>
<dbReference type="Pfam" id="PF02311">
    <property type="entry name" value="AraC_binding"/>
    <property type="match status" value="1"/>
</dbReference>
<dbReference type="SMART" id="SM00342">
    <property type="entry name" value="HTH_ARAC"/>
    <property type="match status" value="1"/>
</dbReference>
<evidence type="ECO:0000256" key="3">
    <source>
        <dbReference type="ARBA" id="ARBA00023163"/>
    </source>
</evidence>
<dbReference type="SUPFAM" id="SSF46689">
    <property type="entry name" value="Homeodomain-like"/>
    <property type="match status" value="2"/>
</dbReference>
<dbReference type="PANTHER" id="PTHR46796">
    <property type="entry name" value="HTH-TYPE TRANSCRIPTIONAL ACTIVATOR RHAS-RELATED"/>
    <property type="match status" value="1"/>
</dbReference>
<dbReference type="RefSeq" id="WP_078685659.1">
    <property type="nucleotide sequence ID" value="NZ_FUYA01000008.1"/>
</dbReference>
<dbReference type="InterPro" id="IPR009057">
    <property type="entry name" value="Homeodomain-like_sf"/>
</dbReference>